<feature type="region of interest" description="Disordered" evidence="1">
    <location>
        <begin position="525"/>
        <end position="549"/>
    </location>
</feature>
<accession>A0A955RIJ0</accession>
<reference evidence="2" key="1">
    <citation type="submission" date="2020-04" db="EMBL/GenBank/DDBJ databases">
        <authorList>
            <person name="Zhang T."/>
        </authorList>
    </citation>
    <scope>NUCLEOTIDE SEQUENCE</scope>
    <source>
        <strain evidence="2">HKST-UBA14</strain>
    </source>
</reference>
<dbReference type="AlphaFoldDB" id="A0A955RIJ0"/>
<evidence type="ECO:0000313" key="2">
    <source>
        <dbReference type="EMBL" id="MCA9382946.1"/>
    </source>
</evidence>
<proteinExistence type="predicted"/>
<protein>
    <submittedName>
        <fullName evidence="2">Uncharacterized protein</fullName>
    </submittedName>
</protein>
<gene>
    <name evidence="2" type="ORF">KC909_01140</name>
</gene>
<name>A0A955RIJ0_9BACT</name>
<organism evidence="2 3">
    <name type="scientific">Candidatus Dojkabacteria bacterium</name>
    <dbReference type="NCBI Taxonomy" id="2099670"/>
    <lineage>
        <taxon>Bacteria</taxon>
        <taxon>Candidatus Dojkabacteria</taxon>
    </lineage>
</organism>
<evidence type="ECO:0000313" key="3">
    <source>
        <dbReference type="Proteomes" id="UP000783287"/>
    </source>
</evidence>
<evidence type="ECO:0000256" key="1">
    <source>
        <dbReference type="SAM" id="MobiDB-lite"/>
    </source>
</evidence>
<dbReference type="EMBL" id="JAGQLK010000014">
    <property type="protein sequence ID" value="MCA9382946.1"/>
    <property type="molecule type" value="Genomic_DNA"/>
</dbReference>
<sequence length="569" mass="64273">MSEIEPNIGPENLIDKTVAYGYDRHGQIITHKSKVLYVKDGLASAGDAYLHAITNAGNLEVLQDTNQIPPFVDQLDFALVQDSEDGNLHFDTPANEEVTLAVTDEDDYEIELEGDAIWPNRNSKDWVRFKVPKGGTVVAFTGIYVSHIADTDRLVVTRLVEDNVDYESGGIFTMEPINTIDEAVNQILADFPWLDEELLYTREGGDVFFNIYIEGAVGDINQHGVGYVDEIRLASIQHRSDRRLRRETEGERYYLACLDFVRLCQLGINMGIPQDEHFQSEIFTLLADLENAAQGNIDLMNRFISEKYPHLPTEERYFKSNRFFTPPEVAETKSGVHSNAHLGMDITIPQGRTEDGAFAALVGVDTHERHHIGSETRLDLSDDDTYEEVLTAEMLTVLTDAIVEGDSGLELDLSIVTSDDYEPGFRSAYFSSVQRILRMVEKVADTPQAYEHLVRSLLFTARTGIFAARPKILQRVPGAVADHGFVISSSRGWYDMPIFDTLARYYNREQLRNMFENEISDRVFRDGRRKKKSPGPRPESAAPTPVEVDEHQLLLDTINTRIQSQFNQP</sequence>
<dbReference type="Proteomes" id="UP000783287">
    <property type="component" value="Unassembled WGS sequence"/>
</dbReference>
<reference evidence="2" key="2">
    <citation type="journal article" date="2021" name="Microbiome">
        <title>Successional dynamics and alternative stable states in a saline activated sludge microbial community over 9 years.</title>
        <authorList>
            <person name="Wang Y."/>
            <person name="Ye J."/>
            <person name="Ju F."/>
            <person name="Liu L."/>
            <person name="Boyd J.A."/>
            <person name="Deng Y."/>
            <person name="Parks D.H."/>
            <person name="Jiang X."/>
            <person name="Yin X."/>
            <person name="Woodcroft B.J."/>
            <person name="Tyson G.W."/>
            <person name="Hugenholtz P."/>
            <person name="Polz M.F."/>
            <person name="Zhang T."/>
        </authorList>
    </citation>
    <scope>NUCLEOTIDE SEQUENCE</scope>
    <source>
        <strain evidence="2">HKST-UBA14</strain>
    </source>
</reference>
<comment type="caution">
    <text evidence="2">The sequence shown here is derived from an EMBL/GenBank/DDBJ whole genome shotgun (WGS) entry which is preliminary data.</text>
</comment>